<keyword evidence="8" id="KW-0812">Transmembrane</keyword>
<comment type="cofactor">
    <cofactor evidence="1">
        <name>Zn(2+)</name>
        <dbReference type="ChEBI" id="CHEBI:29105"/>
    </cofactor>
</comment>
<organism evidence="9 10">
    <name type="scientific">Myxococcus landrumensis</name>
    <dbReference type="NCBI Taxonomy" id="2813577"/>
    <lineage>
        <taxon>Bacteria</taxon>
        <taxon>Pseudomonadati</taxon>
        <taxon>Myxococcota</taxon>
        <taxon>Myxococcia</taxon>
        <taxon>Myxococcales</taxon>
        <taxon>Cystobacterineae</taxon>
        <taxon>Myxococcaceae</taxon>
        <taxon>Myxococcus</taxon>
    </lineage>
</organism>
<dbReference type="PANTHER" id="PTHR39188:SF3">
    <property type="entry name" value="STAGE IV SPORULATION PROTEIN FB"/>
    <property type="match status" value="1"/>
</dbReference>
<evidence type="ECO:0000256" key="5">
    <source>
        <dbReference type="ARBA" id="ARBA00022833"/>
    </source>
</evidence>
<evidence type="ECO:0000256" key="2">
    <source>
        <dbReference type="ARBA" id="ARBA00007931"/>
    </source>
</evidence>
<dbReference type="CDD" id="cd06161">
    <property type="entry name" value="S2P-M50_SpoIVFB"/>
    <property type="match status" value="1"/>
</dbReference>
<feature type="transmembrane region" description="Helical" evidence="8">
    <location>
        <begin position="36"/>
        <end position="58"/>
    </location>
</feature>
<evidence type="ECO:0000256" key="4">
    <source>
        <dbReference type="ARBA" id="ARBA00022801"/>
    </source>
</evidence>
<evidence type="ECO:0000256" key="8">
    <source>
        <dbReference type="SAM" id="Phobius"/>
    </source>
</evidence>
<evidence type="ECO:0000256" key="7">
    <source>
        <dbReference type="SAM" id="MobiDB-lite"/>
    </source>
</evidence>
<name>A0ABX7NB08_9BACT</name>
<comment type="similarity">
    <text evidence="2">Belongs to the peptidase M50B family.</text>
</comment>
<keyword evidence="8" id="KW-0472">Membrane</keyword>
<feature type="region of interest" description="Disordered" evidence="7">
    <location>
        <begin position="236"/>
        <end position="275"/>
    </location>
</feature>
<feature type="transmembrane region" description="Helical" evidence="8">
    <location>
        <begin position="189"/>
        <end position="205"/>
    </location>
</feature>
<keyword evidence="4" id="KW-0378">Hydrolase</keyword>
<keyword evidence="8" id="KW-1133">Transmembrane helix</keyword>
<protein>
    <submittedName>
        <fullName evidence="9">M50 family metallopeptidase</fullName>
    </submittedName>
</protein>
<evidence type="ECO:0000313" key="10">
    <source>
        <dbReference type="Proteomes" id="UP000663090"/>
    </source>
</evidence>
<dbReference type="EMBL" id="CP071091">
    <property type="protein sequence ID" value="QSQ14800.1"/>
    <property type="molecule type" value="Genomic_DNA"/>
</dbReference>
<feature type="compositionally biased region" description="Basic and acidic residues" evidence="7">
    <location>
        <begin position="258"/>
        <end position="267"/>
    </location>
</feature>
<keyword evidence="10" id="KW-1185">Reference proteome</keyword>
<dbReference type="Proteomes" id="UP000663090">
    <property type="component" value="Chromosome"/>
</dbReference>
<accession>A0ABX7NB08</accession>
<sequence length="374" mass="39593">MKPLFHIGGFPVRVHPFFFLSALATGWGVGLPPERWALWMGVAFVSVLLHECGHAWVLRRLGAGARITLHGLGGTTESTREVTHRQAVMVSLAGPAMGLLLGGLAWAVSRAMTSGTGGLAHEVVRQVLWVNLGWALINLLPVQPLDGGDALASFMRARAGARHERALRILGIGTSALMLGWALWSRTVWVGMLAVLLGWLNVRQLRRLPPPRPAPVRRTSAQRPSAEGAVTLNELLGRGASPPAGGGESKPSGPQASVRERLPRQESAEPELPPDSAAVGQLLLDSGLAALAVRPLQESFTQEPSSHSGHALVLALLEAGRTAELCALLSGPHASLLSEETLATIAARAGQESGLADRVTLVRQTRAPKSDERG</sequence>
<proteinExistence type="inferred from homology"/>
<evidence type="ECO:0000313" key="9">
    <source>
        <dbReference type="EMBL" id="QSQ14800.1"/>
    </source>
</evidence>
<feature type="transmembrane region" description="Helical" evidence="8">
    <location>
        <begin position="12"/>
        <end position="30"/>
    </location>
</feature>
<gene>
    <name evidence="9" type="ORF">JY572_01540</name>
</gene>
<feature type="transmembrane region" description="Helical" evidence="8">
    <location>
        <begin position="87"/>
        <end position="108"/>
    </location>
</feature>
<evidence type="ECO:0000256" key="1">
    <source>
        <dbReference type="ARBA" id="ARBA00001947"/>
    </source>
</evidence>
<keyword evidence="3" id="KW-0645">Protease</keyword>
<dbReference type="PANTHER" id="PTHR39188">
    <property type="entry name" value="MEMBRANE-ASSOCIATED ZINC METALLOPROTEASE M50B"/>
    <property type="match status" value="1"/>
</dbReference>
<keyword evidence="6" id="KW-0482">Metalloprotease</keyword>
<evidence type="ECO:0000256" key="6">
    <source>
        <dbReference type="ARBA" id="ARBA00023049"/>
    </source>
</evidence>
<keyword evidence="5" id="KW-0862">Zinc</keyword>
<evidence type="ECO:0000256" key="3">
    <source>
        <dbReference type="ARBA" id="ARBA00022670"/>
    </source>
</evidence>
<reference evidence="9 10" key="1">
    <citation type="submission" date="2021-02" db="EMBL/GenBank/DDBJ databases">
        <title>De Novo genome assembly of isolated myxobacteria.</title>
        <authorList>
            <person name="Stevens D.C."/>
        </authorList>
    </citation>
    <scope>NUCLEOTIDE SEQUENCE [LARGE SCALE GENOMIC DNA]</scope>
    <source>
        <strain evidence="9 10">SCHIC003</strain>
    </source>
</reference>
<dbReference type="RefSeq" id="WP_206716557.1">
    <property type="nucleotide sequence ID" value="NZ_CP071091.1"/>
</dbReference>